<reference evidence="1" key="1">
    <citation type="submission" date="2021-07" db="EMBL/GenBank/DDBJ databases">
        <title>Genome Resource of American Ginseng Black Spot Pathogen Alternaria panax.</title>
        <authorList>
            <person name="Qiu C."/>
            <person name="Wang W."/>
            <person name="Liu Z."/>
        </authorList>
    </citation>
    <scope>NUCLEOTIDE SEQUENCE</scope>
    <source>
        <strain evidence="1">BNCC115425</strain>
    </source>
</reference>
<proteinExistence type="predicted"/>
<protein>
    <submittedName>
        <fullName evidence="1">Uncharacterized protein</fullName>
    </submittedName>
</protein>
<comment type="caution">
    <text evidence="1">The sequence shown here is derived from an EMBL/GenBank/DDBJ whole genome shotgun (WGS) entry which is preliminary data.</text>
</comment>
<keyword evidence="2" id="KW-1185">Reference proteome</keyword>
<dbReference type="EMBL" id="JAANER010000003">
    <property type="protein sequence ID" value="KAG9191877.1"/>
    <property type="molecule type" value="Genomic_DNA"/>
</dbReference>
<dbReference type="AlphaFoldDB" id="A0AAD4IBY9"/>
<gene>
    <name evidence="1" type="ORF">G6011_10611</name>
</gene>
<evidence type="ECO:0000313" key="2">
    <source>
        <dbReference type="Proteomes" id="UP001199106"/>
    </source>
</evidence>
<name>A0AAD4IBY9_9PLEO</name>
<organism evidence="1 2">
    <name type="scientific">Alternaria panax</name>
    <dbReference type="NCBI Taxonomy" id="48097"/>
    <lineage>
        <taxon>Eukaryota</taxon>
        <taxon>Fungi</taxon>
        <taxon>Dikarya</taxon>
        <taxon>Ascomycota</taxon>
        <taxon>Pezizomycotina</taxon>
        <taxon>Dothideomycetes</taxon>
        <taxon>Pleosporomycetidae</taxon>
        <taxon>Pleosporales</taxon>
        <taxon>Pleosporineae</taxon>
        <taxon>Pleosporaceae</taxon>
        <taxon>Alternaria</taxon>
        <taxon>Alternaria sect. Panax</taxon>
    </lineage>
</organism>
<evidence type="ECO:0000313" key="1">
    <source>
        <dbReference type="EMBL" id="KAG9191877.1"/>
    </source>
</evidence>
<accession>A0AAD4IBY9</accession>
<dbReference type="Proteomes" id="UP001199106">
    <property type="component" value="Unassembled WGS sequence"/>
</dbReference>
<sequence length="521" mass="58751">MSNRIVIDLKEAIFHGKTKVPIETKVLPAAEVDSFRPSATPSSADVLRVSNDPISTRNGQQTCRLQLLNKAYSGFAEAMVPKPEDDRVKLLREQDKTLIRLLSKIVKTKPRSKELVFSFEKKGENLIANQLDVGDLQARGAEVTRYKMNRARQNVLSFKREAGDARRGNLTRPVLSRELAVEHCAFVRDVIKEDSTVDTIIYGDDVDGSTVARFIACISPASRSDLPIHDLVEIFDVGHQEFLATKVEWTMKDLEDLYMFAHAMGAWDQRLIRSTDGLSPAFLNFLSKYEKKGFEFFAGVLTTNVENTMELLQTSGFENWHHVSKNDAAAVCSKYHHRQGSEKGCYKSRVPKAPLMMINSAPQQLPNPPPTPRKRLDPLSLYNDFEYAGPSNSEHSSDDEDCNATIVHLPEAYSKARDHFRNSAGYYEEPFQNPQLSSNSNQARQVIQNVDSLRYRDDGMNLVQDTAGMQRKKVAIVQERLQMVRDYRYISDNGKVRGRLKTVHGLASEDVETTGEDEGTC</sequence>